<organism evidence="2 3">
    <name type="scientific">Eubacterium ruminantium</name>
    <dbReference type="NCBI Taxonomy" id="42322"/>
    <lineage>
        <taxon>Bacteria</taxon>
        <taxon>Bacillati</taxon>
        <taxon>Bacillota</taxon>
        <taxon>Clostridia</taxon>
        <taxon>Eubacteriales</taxon>
        <taxon>Eubacteriaceae</taxon>
        <taxon>Eubacterium</taxon>
    </lineage>
</organism>
<name>A0A1T4PHA4_9FIRM</name>
<keyword evidence="1" id="KW-0812">Transmembrane</keyword>
<protein>
    <submittedName>
        <fullName evidence="2">Uncharacterized protein</fullName>
    </submittedName>
</protein>
<keyword evidence="1" id="KW-0472">Membrane</keyword>
<proteinExistence type="predicted"/>
<dbReference type="Proteomes" id="UP000189857">
    <property type="component" value="Unassembled WGS sequence"/>
</dbReference>
<dbReference type="OrthoDB" id="2003838at2"/>
<evidence type="ECO:0000313" key="3">
    <source>
        <dbReference type="Proteomes" id="UP000189857"/>
    </source>
</evidence>
<dbReference type="EMBL" id="FUXA01000012">
    <property type="protein sequence ID" value="SJZ90905.1"/>
    <property type="molecule type" value="Genomic_DNA"/>
</dbReference>
<reference evidence="2 3" key="1">
    <citation type="submission" date="2017-02" db="EMBL/GenBank/DDBJ databases">
        <authorList>
            <person name="Peterson S.W."/>
        </authorList>
    </citation>
    <scope>NUCLEOTIDE SEQUENCE [LARGE SCALE GENOMIC DNA]</scope>
    <source>
        <strain evidence="2 3">ATCC 17233</strain>
    </source>
</reference>
<dbReference type="RefSeq" id="WP_143004543.1">
    <property type="nucleotide sequence ID" value="NZ_FNHR01000010.1"/>
</dbReference>
<keyword evidence="1" id="KW-1133">Transmembrane helix</keyword>
<dbReference type="AlphaFoldDB" id="A0A1T4PHA4"/>
<sequence>MNNQGNDIINSFGQNQPMNPNQQMNPYMGNGQDMQVNPNRQMNPYIGNGQNMQMNQDQLMNPYMGNGQNMQMNQDQQMNPYMGNGQDMQVNPNQQMNLYMGNGQNQSMNPNQQVNPYMQGNPNQQVNPYMQGNPYTQGNPYFQENPYLNAKPEKQSFFSKNRKKIIISALLAVFVLVVGLSYYLSHHKVKSEQEKALNAYFAAMERCDYEYMMSHSFVSDKVRRKNNLYRTYDKYPGRSVTEVFPIGMANRLNQNKYIEKAYDIEDYKEVLKNPELFCEKLDLDVKYDIIRIGSLNDIKSVSVKGSQRMSTKQNIFENEVENLNNYEIDIDPSDIYVVEMHVEWSYNGNKYGNVISEEKKFKTSSKAVMPYETVQEYNESADENNSVVIVYKYNKKWYVDYLSLRLISPERGTYSIEWK</sequence>
<evidence type="ECO:0000313" key="2">
    <source>
        <dbReference type="EMBL" id="SJZ90905.1"/>
    </source>
</evidence>
<feature type="transmembrane region" description="Helical" evidence="1">
    <location>
        <begin position="165"/>
        <end position="184"/>
    </location>
</feature>
<evidence type="ECO:0000256" key="1">
    <source>
        <dbReference type="SAM" id="Phobius"/>
    </source>
</evidence>
<accession>A0A1T4PHA4</accession>
<keyword evidence="3" id="KW-1185">Reference proteome</keyword>
<gene>
    <name evidence="2" type="ORF">SAMN02745110_01991</name>
</gene>